<keyword evidence="2" id="KW-1185">Reference proteome</keyword>
<dbReference type="EMBL" id="UZAL01034953">
    <property type="protein sequence ID" value="VDP66592.1"/>
    <property type="molecule type" value="Genomic_DNA"/>
</dbReference>
<proteinExistence type="predicted"/>
<accession>A0A3P8ERE2</accession>
<organism evidence="1 2">
    <name type="scientific">Schistosoma mattheei</name>
    <dbReference type="NCBI Taxonomy" id="31246"/>
    <lineage>
        <taxon>Eukaryota</taxon>
        <taxon>Metazoa</taxon>
        <taxon>Spiralia</taxon>
        <taxon>Lophotrochozoa</taxon>
        <taxon>Platyhelminthes</taxon>
        <taxon>Trematoda</taxon>
        <taxon>Digenea</taxon>
        <taxon>Strigeidida</taxon>
        <taxon>Schistosomatoidea</taxon>
        <taxon>Schistosomatidae</taxon>
        <taxon>Schistosoma</taxon>
    </lineage>
</organism>
<sequence>MSRDRCFHLLFDYYMTLSVHLWVEIIYDPAGVYSHVVANDAAKDRNVVHFLMHGR</sequence>
<dbReference type="AlphaFoldDB" id="A0A3P8ERE2"/>
<reference evidence="1 2" key="1">
    <citation type="submission" date="2018-11" db="EMBL/GenBank/DDBJ databases">
        <authorList>
            <consortium name="Pathogen Informatics"/>
        </authorList>
    </citation>
    <scope>NUCLEOTIDE SEQUENCE [LARGE SCALE GENOMIC DNA]</scope>
    <source>
        <strain>Denwood</strain>
        <strain evidence="2">Zambia</strain>
    </source>
</reference>
<protein>
    <submittedName>
        <fullName evidence="1">Uncharacterized protein</fullName>
    </submittedName>
</protein>
<name>A0A3P8ERE2_9TREM</name>
<dbReference type="Proteomes" id="UP000269396">
    <property type="component" value="Unassembled WGS sequence"/>
</dbReference>
<evidence type="ECO:0000313" key="1">
    <source>
        <dbReference type="EMBL" id="VDP66592.1"/>
    </source>
</evidence>
<gene>
    <name evidence="1" type="ORF">SMTD_LOCUS14713</name>
</gene>
<evidence type="ECO:0000313" key="2">
    <source>
        <dbReference type="Proteomes" id="UP000269396"/>
    </source>
</evidence>